<keyword evidence="6 7" id="KW-0408">Iron</keyword>
<keyword evidence="5 7" id="KW-0560">Oxidoreductase</keyword>
<evidence type="ECO:0000256" key="1">
    <source>
        <dbReference type="ARBA" id="ARBA00001961"/>
    </source>
</evidence>
<evidence type="ECO:0000313" key="10">
    <source>
        <dbReference type="Proteomes" id="UP000032679"/>
    </source>
</evidence>
<evidence type="ECO:0000256" key="4">
    <source>
        <dbReference type="ARBA" id="ARBA00022964"/>
    </source>
</evidence>
<dbReference type="EMBL" id="BALE01000008">
    <property type="protein sequence ID" value="GAN53202.1"/>
    <property type="molecule type" value="Genomic_DNA"/>
</dbReference>
<dbReference type="OrthoDB" id="9812472at2"/>
<sequence>MLIHIPGVLTPEELAFCRKTLSEADWSDGKVTAGQQSAKAKQNLQVPLDHPAHRALGDLVLRALGRNMLFNSAVAPLRVVPPLFNRYDVGMRFDTHVDNAIRPIPNSGGMRIRTDVSSTLFLTEPSEYDGGELMMHDASGTQEIKLPAGDMIVYDTTLLHSVAPITKGSRWASFFWTQSMVRDSARRQILFDLDQNIIDLRQRLADNDPAVLNLVNVYHNLMRQWCEL</sequence>
<accession>A0A0D6MHU3</accession>
<name>A0A0D6MHU3_9PROT</name>
<dbReference type="GO" id="GO:0006879">
    <property type="term" value="P:intracellular iron ion homeostasis"/>
    <property type="evidence" value="ECO:0007669"/>
    <property type="project" value="TreeGrafter"/>
</dbReference>
<dbReference type="NCBIfam" id="NF003974">
    <property type="entry name" value="PRK05467.1-3"/>
    <property type="match status" value="1"/>
</dbReference>
<reference evidence="9 10" key="1">
    <citation type="submission" date="2012-10" db="EMBL/GenBank/DDBJ databases">
        <title>Genome sequencing of Tanticharoenia sakaeratensis NBRC 103193.</title>
        <authorList>
            <person name="Azuma Y."/>
            <person name="Hadano H."/>
            <person name="Hirakawa H."/>
            <person name="Matsushita K."/>
        </authorList>
    </citation>
    <scope>NUCLEOTIDE SEQUENCE [LARGE SCALE GENOMIC DNA]</scope>
    <source>
        <strain evidence="9 10">NBRC 103193</strain>
    </source>
</reference>
<evidence type="ECO:0000256" key="5">
    <source>
        <dbReference type="ARBA" id="ARBA00023002"/>
    </source>
</evidence>
<evidence type="ECO:0000256" key="3">
    <source>
        <dbReference type="ARBA" id="ARBA00022896"/>
    </source>
</evidence>
<comment type="cofactor">
    <cofactor evidence="1 7">
        <name>L-ascorbate</name>
        <dbReference type="ChEBI" id="CHEBI:38290"/>
    </cofactor>
</comment>
<keyword evidence="3 7" id="KW-0847">Vitamin C</keyword>
<proteinExistence type="inferred from homology"/>
<feature type="binding site" evidence="7">
    <location>
        <position position="170"/>
    </location>
    <ligand>
        <name>2-oxoglutarate</name>
        <dbReference type="ChEBI" id="CHEBI:16810"/>
    </ligand>
</feature>
<dbReference type="STRING" id="1231623.Tasa_008_002"/>
<dbReference type="RefSeq" id="WP_048846955.1">
    <property type="nucleotide sequence ID" value="NZ_BALE01000008.1"/>
</dbReference>
<dbReference type="PANTHER" id="PTHR41536:SF1">
    <property type="entry name" value="PKHD-TYPE HYDROXYLASE YBIX"/>
    <property type="match status" value="1"/>
</dbReference>
<feature type="binding site" evidence="7">
    <location>
        <position position="160"/>
    </location>
    <ligand>
        <name>Fe cation</name>
        <dbReference type="ChEBI" id="CHEBI:24875"/>
    </ligand>
</feature>
<keyword evidence="4 7" id="KW-0223">Dioxygenase</keyword>
<dbReference type="GO" id="GO:0016706">
    <property type="term" value="F:2-oxoglutarate-dependent dioxygenase activity"/>
    <property type="evidence" value="ECO:0007669"/>
    <property type="project" value="UniProtKB-UniRule"/>
</dbReference>
<dbReference type="Pfam" id="PF13640">
    <property type="entry name" value="2OG-FeII_Oxy_3"/>
    <property type="match status" value="1"/>
</dbReference>
<dbReference type="Gene3D" id="2.60.120.620">
    <property type="entry name" value="q2cbj1_9rhob like domain"/>
    <property type="match status" value="1"/>
</dbReference>
<dbReference type="Proteomes" id="UP000032679">
    <property type="component" value="Unassembled WGS sequence"/>
</dbReference>
<dbReference type="InterPro" id="IPR005123">
    <property type="entry name" value="Oxoglu/Fe-dep_dioxygenase_dom"/>
</dbReference>
<dbReference type="NCBIfam" id="NF003975">
    <property type="entry name" value="PRK05467.1-4"/>
    <property type="match status" value="1"/>
</dbReference>
<gene>
    <name evidence="9" type="ORF">Tasa_008_002</name>
</gene>
<evidence type="ECO:0000256" key="2">
    <source>
        <dbReference type="ARBA" id="ARBA00022723"/>
    </source>
</evidence>
<dbReference type="PANTHER" id="PTHR41536">
    <property type="entry name" value="PKHD-TYPE HYDROXYLASE YBIX"/>
    <property type="match status" value="1"/>
</dbReference>
<dbReference type="PROSITE" id="PS51471">
    <property type="entry name" value="FE2OG_OXY"/>
    <property type="match status" value="1"/>
</dbReference>
<comment type="caution">
    <text evidence="9">The sequence shown here is derived from an EMBL/GenBank/DDBJ whole genome shotgun (WGS) entry which is preliminary data.</text>
</comment>
<evidence type="ECO:0000256" key="7">
    <source>
        <dbReference type="HAMAP-Rule" id="MF_00657"/>
    </source>
</evidence>
<dbReference type="GO" id="GO:0006974">
    <property type="term" value="P:DNA damage response"/>
    <property type="evidence" value="ECO:0007669"/>
    <property type="project" value="TreeGrafter"/>
</dbReference>
<dbReference type="SUPFAM" id="SSF51197">
    <property type="entry name" value="Clavaminate synthase-like"/>
    <property type="match status" value="1"/>
</dbReference>
<dbReference type="SMART" id="SM00702">
    <property type="entry name" value="P4Hc"/>
    <property type="match status" value="1"/>
</dbReference>
<dbReference type="Gene3D" id="4.10.860.20">
    <property type="entry name" value="Rabenosyn, Rab binding domain"/>
    <property type="match status" value="1"/>
</dbReference>
<evidence type="ECO:0000256" key="6">
    <source>
        <dbReference type="ARBA" id="ARBA00023004"/>
    </source>
</evidence>
<keyword evidence="2 7" id="KW-0479">Metal-binding</keyword>
<evidence type="ECO:0000259" key="8">
    <source>
        <dbReference type="PROSITE" id="PS51471"/>
    </source>
</evidence>
<dbReference type="GO" id="GO:0031418">
    <property type="term" value="F:L-ascorbic acid binding"/>
    <property type="evidence" value="ECO:0007669"/>
    <property type="project" value="UniProtKB-KW"/>
</dbReference>
<dbReference type="InterPro" id="IPR023550">
    <property type="entry name" value="PKHD_hydroxylase"/>
</dbReference>
<organism evidence="9 10">
    <name type="scientific">Tanticharoenia sakaeratensis NBRC 103193</name>
    <dbReference type="NCBI Taxonomy" id="1231623"/>
    <lineage>
        <taxon>Bacteria</taxon>
        <taxon>Pseudomonadati</taxon>
        <taxon>Pseudomonadota</taxon>
        <taxon>Alphaproteobacteria</taxon>
        <taxon>Acetobacterales</taxon>
        <taxon>Acetobacteraceae</taxon>
        <taxon>Tanticharoenia</taxon>
    </lineage>
</organism>
<dbReference type="InterPro" id="IPR041097">
    <property type="entry name" value="PKHD_C"/>
</dbReference>
<dbReference type="GO" id="GO:0005506">
    <property type="term" value="F:iron ion binding"/>
    <property type="evidence" value="ECO:0007669"/>
    <property type="project" value="UniProtKB-UniRule"/>
</dbReference>
<dbReference type="HAMAP" id="MF_00657">
    <property type="entry name" value="Hydroxyl_YbiX"/>
    <property type="match status" value="1"/>
</dbReference>
<dbReference type="AlphaFoldDB" id="A0A0D6MHU3"/>
<protein>
    <submittedName>
        <fullName evidence="9">2OG-Fe(II) oxygenase</fullName>
    </submittedName>
</protein>
<keyword evidence="10" id="KW-1185">Reference proteome</keyword>
<evidence type="ECO:0000313" key="9">
    <source>
        <dbReference type="EMBL" id="GAN53202.1"/>
    </source>
</evidence>
<dbReference type="Pfam" id="PF18331">
    <property type="entry name" value="PKHD_C"/>
    <property type="match status" value="1"/>
</dbReference>
<dbReference type="InterPro" id="IPR006620">
    <property type="entry name" value="Pro_4_hyd_alph"/>
</dbReference>
<dbReference type="InterPro" id="IPR044862">
    <property type="entry name" value="Pro_4_hyd_alph_FE2OG_OXY"/>
</dbReference>
<feature type="binding site" evidence="7">
    <location>
        <position position="96"/>
    </location>
    <ligand>
        <name>Fe cation</name>
        <dbReference type="ChEBI" id="CHEBI:24875"/>
    </ligand>
</feature>
<feature type="binding site" evidence="7">
    <location>
        <position position="98"/>
    </location>
    <ligand>
        <name>Fe cation</name>
        <dbReference type="ChEBI" id="CHEBI:24875"/>
    </ligand>
</feature>
<comment type="cofactor">
    <cofactor evidence="7">
        <name>Fe(2+)</name>
        <dbReference type="ChEBI" id="CHEBI:29033"/>
    </cofactor>
    <text evidence="7">Binds 1 Fe(2+) ion per subunit.</text>
</comment>
<feature type="domain" description="Fe2OG dioxygenase" evidence="8">
    <location>
        <begin position="78"/>
        <end position="179"/>
    </location>
</feature>